<dbReference type="NCBIfam" id="TIGR02595">
    <property type="entry name" value="PEP_CTERM"/>
    <property type="match status" value="1"/>
</dbReference>
<evidence type="ECO:0000313" key="4">
    <source>
        <dbReference type="Proteomes" id="UP001326110"/>
    </source>
</evidence>
<dbReference type="InterPro" id="IPR013424">
    <property type="entry name" value="Ice-binding_C"/>
</dbReference>
<organism evidence="3 4">
    <name type="scientific">Duganella zoogloeoides</name>
    <dbReference type="NCBI Taxonomy" id="75659"/>
    <lineage>
        <taxon>Bacteria</taxon>
        <taxon>Pseudomonadati</taxon>
        <taxon>Pseudomonadota</taxon>
        <taxon>Betaproteobacteria</taxon>
        <taxon>Burkholderiales</taxon>
        <taxon>Oxalobacteraceae</taxon>
        <taxon>Telluria group</taxon>
        <taxon>Duganella</taxon>
    </lineage>
</organism>
<evidence type="ECO:0000259" key="2">
    <source>
        <dbReference type="Pfam" id="PF07589"/>
    </source>
</evidence>
<sequence>MFRPLPAVSYRALSPLLVSLLMAVAADSAQAGQTVRVGAAGAAGAPAQPPATGHGGDGVAGESVQFAVVSSDAYNVLTLTGGHGGAGGDGYTQMPWPADDWPPPQGLGGAGGAGGAANGALAAQRARGAVSAATVTLGGNGAQGGADGCCMLGVGEGGTGGAATSAARAATGAGVARVLAQATGGSGGVSREGGAAHATASAVSAAGAASGQVIAQGGSGGSGRPTAYGLTFNPGAGGNASAILALAGTGTVNGAVLATGGDAGSAYTGWGQVGAADATLELRGAGATGSATAINGHGAGSAVATSVARAVTTGAVVVDITSTARGSLNSAGAASVDVDAGYSGAAAGNAAVTGRALATGGADYQANNSATLILRGNGAIIGVSEARGADGWDSGSCYNGCAGGASASSVATGATRGSGNVAITALAVGGAPNLDGVIPTGGGATAAASGQSGSGVVTVTARARSYSSYSSDEPFVNPEVRASAITTAAGGSSYAQAIQESLVPYGEYRVLAEASSVGKGGARAVATGISSPGGYGGMLESRASASGAGLRVSTYNQLWALSRDASVVSDVSVGGVLQGLPASDGSTALVSSATGLPAQADVAGLLGASPTLAATDASWLGAGAFAYSSNTMALVSTSETQYTFATADGQRLLVGLFGGPSQSGGDLGLNFSVSNNGTLLFTRSLLVDELTPFFTDRLLDLGLLGSGLQNLTIATQWYGSAFGGDAAGYGFRYVMGVSPVPEPSTWLAMLLGLGTLAMVARRRKG</sequence>
<accession>A0ABZ0Y4T7</accession>
<dbReference type="EMBL" id="CP140152">
    <property type="protein sequence ID" value="WQH06723.1"/>
    <property type="molecule type" value="Genomic_DNA"/>
</dbReference>
<keyword evidence="4" id="KW-1185">Reference proteome</keyword>
<feature type="chain" id="PRO_5045781059" evidence="1">
    <location>
        <begin position="32"/>
        <end position="765"/>
    </location>
</feature>
<evidence type="ECO:0000256" key="1">
    <source>
        <dbReference type="SAM" id="SignalP"/>
    </source>
</evidence>
<feature type="signal peptide" evidence="1">
    <location>
        <begin position="1"/>
        <end position="31"/>
    </location>
</feature>
<dbReference type="GeneID" id="43166960"/>
<name>A0ABZ0Y4T7_9BURK</name>
<dbReference type="Proteomes" id="UP001326110">
    <property type="component" value="Chromosome"/>
</dbReference>
<dbReference type="Pfam" id="PF07589">
    <property type="entry name" value="PEP-CTERM"/>
    <property type="match status" value="1"/>
</dbReference>
<reference evidence="3 4" key="1">
    <citation type="submission" date="2023-11" db="EMBL/GenBank/DDBJ databases">
        <title>MicrobeMod: A computational toolkit for identifying prokaryotic methylation and restriction-modification with nanopore sequencing.</title>
        <authorList>
            <person name="Crits-Christoph A."/>
            <person name="Kang S.C."/>
            <person name="Lee H."/>
            <person name="Ostrov N."/>
        </authorList>
    </citation>
    <scope>NUCLEOTIDE SEQUENCE [LARGE SCALE GENOMIC DNA]</scope>
    <source>
        <strain evidence="3 4">ATCC 25935</strain>
    </source>
</reference>
<gene>
    <name evidence="3" type="ORF">SR858_10475</name>
</gene>
<dbReference type="RefSeq" id="WP_154819789.1">
    <property type="nucleotide sequence ID" value="NZ_CP140152.1"/>
</dbReference>
<feature type="domain" description="Ice-binding protein C-terminal" evidence="2">
    <location>
        <begin position="739"/>
        <end position="763"/>
    </location>
</feature>
<evidence type="ECO:0000313" key="3">
    <source>
        <dbReference type="EMBL" id="WQH06723.1"/>
    </source>
</evidence>
<keyword evidence="1" id="KW-0732">Signal</keyword>
<proteinExistence type="predicted"/>
<protein>
    <submittedName>
        <fullName evidence="3">PEP-CTERM sorting domain-containing protein</fullName>
    </submittedName>
</protein>